<keyword evidence="9" id="KW-0012">Acyltransferase</keyword>
<evidence type="ECO:0000256" key="9">
    <source>
        <dbReference type="ARBA" id="ARBA00023315"/>
    </source>
</evidence>
<dbReference type="AlphaFoldDB" id="A0A2G3PQP6"/>
<dbReference type="PANTHER" id="PTHR31650">
    <property type="entry name" value="O-ACYLTRANSFERASE (WSD1-LIKE) FAMILY PROTEIN"/>
    <property type="match status" value="1"/>
</dbReference>
<evidence type="ECO:0000256" key="3">
    <source>
        <dbReference type="ARBA" id="ARBA00009587"/>
    </source>
</evidence>
<evidence type="ECO:0000313" key="14">
    <source>
        <dbReference type="EMBL" id="PHV68081.1"/>
    </source>
</evidence>
<organism evidence="14 15">
    <name type="scientific">Williamsia marianensis</name>
    <dbReference type="NCBI Taxonomy" id="85044"/>
    <lineage>
        <taxon>Bacteria</taxon>
        <taxon>Bacillati</taxon>
        <taxon>Actinomycetota</taxon>
        <taxon>Actinomycetes</taxon>
        <taxon>Mycobacteriales</taxon>
        <taxon>Nocardiaceae</taxon>
        <taxon>Williamsia</taxon>
    </lineage>
</organism>
<dbReference type="RefSeq" id="WP_099381241.1">
    <property type="nucleotide sequence ID" value="NZ_PEBD01000004.1"/>
</dbReference>
<dbReference type="UniPathway" id="UPA00282"/>
<dbReference type="GO" id="GO:0006071">
    <property type="term" value="P:glycerol metabolic process"/>
    <property type="evidence" value="ECO:0007669"/>
    <property type="project" value="UniProtKB-KW"/>
</dbReference>
<dbReference type="Proteomes" id="UP000225108">
    <property type="component" value="Unassembled WGS sequence"/>
</dbReference>
<evidence type="ECO:0000256" key="11">
    <source>
        <dbReference type="SAM" id="MobiDB-lite"/>
    </source>
</evidence>
<dbReference type="EMBL" id="PEBD01000004">
    <property type="protein sequence ID" value="PHV68081.1"/>
    <property type="molecule type" value="Genomic_DNA"/>
</dbReference>
<evidence type="ECO:0000256" key="4">
    <source>
        <dbReference type="ARBA" id="ARBA00013244"/>
    </source>
</evidence>
<evidence type="ECO:0000259" key="12">
    <source>
        <dbReference type="Pfam" id="PF03007"/>
    </source>
</evidence>
<comment type="pathway">
    <text evidence="1">Glycerolipid metabolism; triacylglycerol biosynthesis.</text>
</comment>
<dbReference type="InterPro" id="IPR045034">
    <property type="entry name" value="O-acyltransferase_WSD1-like"/>
</dbReference>
<dbReference type="Pfam" id="PF06974">
    <property type="entry name" value="WS_DGAT_C"/>
    <property type="match status" value="1"/>
</dbReference>
<gene>
    <name evidence="14" type="ORF">CSW57_02125</name>
</gene>
<evidence type="ECO:0000256" key="8">
    <source>
        <dbReference type="ARBA" id="ARBA00023098"/>
    </source>
</evidence>
<dbReference type="Pfam" id="PF03007">
    <property type="entry name" value="WS_DGAT_cat"/>
    <property type="match status" value="1"/>
</dbReference>
<dbReference type="InterPro" id="IPR009721">
    <property type="entry name" value="O-acyltransferase_WSD1_C"/>
</dbReference>
<protein>
    <recommendedName>
        <fullName evidence="4">diacylglycerol O-acyltransferase</fullName>
        <ecNumber evidence="4">2.3.1.20</ecNumber>
    </recommendedName>
</protein>
<dbReference type="EC" id="2.3.1.20" evidence="4"/>
<name>A0A2G3PQP6_WILMA</name>
<evidence type="ECO:0000313" key="15">
    <source>
        <dbReference type="Proteomes" id="UP000225108"/>
    </source>
</evidence>
<evidence type="ECO:0000256" key="10">
    <source>
        <dbReference type="ARBA" id="ARBA00048109"/>
    </source>
</evidence>
<evidence type="ECO:0000256" key="2">
    <source>
        <dbReference type="ARBA" id="ARBA00005189"/>
    </source>
</evidence>
<dbReference type="GO" id="GO:0005886">
    <property type="term" value="C:plasma membrane"/>
    <property type="evidence" value="ECO:0007669"/>
    <property type="project" value="TreeGrafter"/>
</dbReference>
<keyword evidence="6" id="KW-0808">Transferase</keyword>
<keyword evidence="5" id="KW-0444">Lipid biosynthesis</keyword>
<comment type="caution">
    <text evidence="14">The sequence shown here is derived from an EMBL/GenBank/DDBJ whole genome shotgun (WGS) entry which is preliminary data.</text>
</comment>
<evidence type="ECO:0000256" key="7">
    <source>
        <dbReference type="ARBA" id="ARBA00022798"/>
    </source>
</evidence>
<evidence type="ECO:0000256" key="6">
    <source>
        <dbReference type="ARBA" id="ARBA00022679"/>
    </source>
</evidence>
<dbReference type="GO" id="GO:0004144">
    <property type="term" value="F:diacylglycerol O-acyltransferase activity"/>
    <property type="evidence" value="ECO:0007669"/>
    <property type="project" value="UniProtKB-EC"/>
</dbReference>
<evidence type="ECO:0000259" key="13">
    <source>
        <dbReference type="Pfam" id="PF06974"/>
    </source>
</evidence>
<feature type="region of interest" description="Disordered" evidence="11">
    <location>
        <begin position="350"/>
        <end position="369"/>
    </location>
</feature>
<comment type="similarity">
    <text evidence="3">Belongs to the long-chain O-acyltransferase family.</text>
</comment>
<dbReference type="PANTHER" id="PTHR31650:SF1">
    <property type="entry name" value="WAX ESTER SYNTHASE_DIACYLGLYCEROL ACYLTRANSFERASE 4-RELATED"/>
    <property type="match status" value="1"/>
</dbReference>
<feature type="domain" description="O-acyltransferase WSD1 C-terminal" evidence="13">
    <location>
        <begin position="325"/>
        <end position="465"/>
    </location>
</feature>
<accession>A0A2G3PQP6</accession>
<keyword evidence="8" id="KW-0443">Lipid metabolism</keyword>
<dbReference type="GO" id="GO:0019432">
    <property type="term" value="P:triglyceride biosynthetic process"/>
    <property type="evidence" value="ECO:0007669"/>
    <property type="project" value="UniProtKB-UniPathway"/>
</dbReference>
<proteinExistence type="inferred from homology"/>
<comment type="catalytic activity">
    <reaction evidence="10">
        <text>an acyl-CoA + a 1,2-diacyl-sn-glycerol = a triacyl-sn-glycerol + CoA</text>
        <dbReference type="Rhea" id="RHEA:10868"/>
        <dbReference type="ChEBI" id="CHEBI:17815"/>
        <dbReference type="ChEBI" id="CHEBI:57287"/>
        <dbReference type="ChEBI" id="CHEBI:58342"/>
        <dbReference type="ChEBI" id="CHEBI:64615"/>
        <dbReference type="EC" id="2.3.1.20"/>
    </reaction>
</comment>
<sequence length="489" mass="54132">MRIALADQCGRFVVVDLNWGELSPHDAAYIYFGRSATTSTVLSCSVIAAEDGKPLNITVSEVIEYVQRRLHISDMFTARLVRLPGDIAMPYWTRERHRDLAEHITVHAAGLTWTSVQQVLSSLADAPVRTDRPLWSLDVVPDIPDYPHTDGMVTVVAIRLHHAAIDGVSMATVLSAICRDDITPETLHRLLPPREHPRHRHLMRAVARVPLSWTRFAIAIGTTMGTKGKSTSSPVRKQWPITRFNTGFTGPRTTTVFEMDLEDVRAMKRTVPGATVNTVLLSVIGDAVIRYLDEHGEHPPRLSALAPMSTRAIAGTRDAPSRGSNQFTPLVIDLAVDETDPTLRLQQITHASNEEKSRAAVHTSDRNGPLLETAPPALLRLLGALTRRQHRRRPTPAAAIANIVVSNVYNPNPSRTVFGHRIVSGFGIQPLTPLSTLAHAASTRDDNISISITTDRAVMPDLDRYRQILHITYLDHRNALLGDQRNRAM</sequence>
<reference evidence="14 15" key="1">
    <citation type="submission" date="2017-10" db="EMBL/GenBank/DDBJ databases">
        <title>The draft genome sequence of Williamsia sp. BULT 1.1 isolated from the semi-arid grassland soils from South Africa.</title>
        <authorList>
            <person name="Kabwe M.H."/>
            <person name="Govender N."/>
            <person name="Mutseka Lunga P."/>
            <person name="Vikram S."/>
            <person name="Makhalanyane T.P."/>
        </authorList>
    </citation>
    <scope>NUCLEOTIDE SEQUENCE [LARGE SCALE GENOMIC DNA]</scope>
    <source>
        <strain evidence="14 15">BULT 1.1</strain>
    </source>
</reference>
<comment type="pathway">
    <text evidence="2">Lipid metabolism.</text>
</comment>
<evidence type="ECO:0000256" key="1">
    <source>
        <dbReference type="ARBA" id="ARBA00004771"/>
    </source>
</evidence>
<dbReference type="InterPro" id="IPR004255">
    <property type="entry name" value="O-acyltransferase_WSD1_N"/>
</dbReference>
<keyword evidence="7" id="KW-0319">Glycerol metabolism</keyword>
<evidence type="ECO:0000256" key="5">
    <source>
        <dbReference type="ARBA" id="ARBA00022516"/>
    </source>
</evidence>
<feature type="domain" description="O-acyltransferase WSD1-like N-terminal" evidence="12">
    <location>
        <begin position="22"/>
        <end position="279"/>
    </location>
</feature>